<evidence type="ECO:0000313" key="4">
    <source>
        <dbReference type="EMBL" id="SUZ67124.1"/>
    </source>
</evidence>
<name>A0A381PKJ9_9ZZZZ</name>
<dbReference type="GO" id="GO:0008379">
    <property type="term" value="F:thioredoxin peroxidase activity"/>
    <property type="evidence" value="ECO:0007669"/>
    <property type="project" value="InterPro"/>
</dbReference>
<accession>A0A381PKJ9</accession>
<dbReference type="InterPro" id="IPR013740">
    <property type="entry name" value="Redoxin"/>
</dbReference>
<keyword evidence="1" id="KW-1015">Disulfide bond</keyword>
<dbReference type="PANTHER" id="PTHR43110:SF1">
    <property type="entry name" value="THIOL PEROXIDASE"/>
    <property type="match status" value="1"/>
</dbReference>
<gene>
    <name evidence="4" type="ORF">METZ01_LOCUS19978</name>
</gene>
<dbReference type="CDD" id="cd03014">
    <property type="entry name" value="PRX_Atyp2cys"/>
    <property type="match status" value="1"/>
</dbReference>
<evidence type="ECO:0000259" key="3">
    <source>
        <dbReference type="PROSITE" id="PS51352"/>
    </source>
</evidence>
<evidence type="ECO:0000256" key="1">
    <source>
        <dbReference type="ARBA" id="ARBA00023157"/>
    </source>
</evidence>
<reference evidence="4" key="1">
    <citation type="submission" date="2018-05" db="EMBL/GenBank/DDBJ databases">
        <authorList>
            <person name="Lanie J.A."/>
            <person name="Ng W.-L."/>
            <person name="Kazmierczak K.M."/>
            <person name="Andrzejewski T.M."/>
            <person name="Davidsen T.M."/>
            <person name="Wayne K.J."/>
            <person name="Tettelin H."/>
            <person name="Glass J.I."/>
            <person name="Rusch D."/>
            <person name="Podicherti R."/>
            <person name="Tsui H.-C.T."/>
            <person name="Winkler M.E."/>
        </authorList>
    </citation>
    <scope>NUCLEOTIDE SEQUENCE</scope>
</reference>
<dbReference type="Gene3D" id="3.40.30.10">
    <property type="entry name" value="Glutaredoxin"/>
    <property type="match status" value="1"/>
</dbReference>
<dbReference type="InterPro" id="IPR050455">
    <property type="entry name" value="Tpx_Peroxidase_subfamily"/>
</dbReference>
<dbReference type="InterPro" id="IPR013766">
    <property type="entry name" value="Thioredoxin_domain"/>
</dbReference>
<dbReference type="SUPFAM" id="SSF52833">
    <property type="entry name" value="Thioredoxin-like"/>
    <property type="match status" value="1"/>
</dbReference>
<dbReference type="AlphaFoldDB" id="A0A381PKJ9"/>
<dbReference type="PANTHER" id="PTHR43110">
    <property type="entry name" value="THIOL PEROXIDASE"/>
    <property type="match status" value="1"/>
</dbReference>
<organism evidence="4">
    <name type="scientific">marine metagenome</name>
    <dbReference type="NCBI Taxonomy" id="408172"/>
    <lineage>
        <taxon>unclassified sequences</taxon>
        <taxon>metagenomes</taxon>
        <taxon>ecological metagenomes</taxon>
    </lineage>
</organism>
<proteinExistence type="predicted"/>
<dbReference type="NCBIfam" id="NF001808">
    <property type="entry name" value="PRK00522.1"/>
    <property type="match status" value="1"/>
</dbReference>
<dbReference type="InterPro" id="IPR002065">
    <property type="entry name" value="TPX"/>
</dbReference>
<dbReference type="InterPro" id="IPR036249">
    <property type="entry name" value="Thioredoxin-like_sf"/>
</dbReference>
<keyword evidence="2" id="KW-0676">Redox-active center</keyword>
<feature type="domain" description="Thioredoxin" evidence="3">
    <location>
        <begin position="18"/>
        <end position="166"/>
    </location>
</feature>
<sequence length="166" mass="18133">MTQIKLGDQTVDLPGQLPTVGSQAPDFLLADNELVNMTLKDFEGKRLVLNIFPSVNTPVCSASAHKFNELAGQMDNTTVLCISKDLPFNQKQFCITNNLANVTFLSDIRNDAFANDYGILHLNGKFQGLLARSVVIINSDGTIGYTQLVEQTGHEPDYDAVLDALT</sequence>
<protein>
    <recommendedName>
        <fullName evidence="3">Thioredoxin domain-containing protein</fullName>
    </recommendedName>
</protein>
<dbReference type="EMBL" id="UINC01001004">
    <property type="protein sequence ID" value="SUZ67124.1"/>
    <property type="molecule type" value="Genomic_DNA"/>
</dbReference>
<dbReference type="PROSITE" id="PS51352">
    <property type="entry name" value="THIOREDOXIN_2"/>
    <property type="match status" value="1"/>
</dbReference>
<dbReference type="Pfam" id="PF08534">
    <property type="entry name" value="Redoxin"/>
    <property type="match status" value="1"/>
</dbReference>
<evidence type="ECO:0000256" key="2">
    <source>
        <dbReference type="ARBA" id="ARBA00023284"/>
    </source>
</evidence>